<dbReference type="RefSeq" id="WP_283417328.1">
    <property type="nucleotide sequence ID" value="NZ_FXUO01000006.1"/>
</dbReference>
<dbReference type="Pfam" id="PF14602">
    <property type="entry name" value="Hexapep_2"/>
    <property type="match status" value="1"/>
</dbReference>
<dbReference type="InterPro" id="IPR050179">
    <property type="entry name" value="Trans_hexapeptide_repeat"/>
</dbReference>
<dbReference type="InterPro" id="IPR001451">
    <property type="entry name" value="Hexapep"/>
</dbReference>
<dbReference type="InterPro" id="IPR011004">
    <property type="entry name" value="Trimer_LpxA-like_sf"/>
</dbReference>
<gene>
    <name evidence="2" type="ORF">SAMN05421679_106146</name>
</gene>
<name>A0ABY1R684_9FLAO</name>
<protein>
    <submittedName>
        <fullName evidence="2">Hexapeptide repeat of succinyl-transferase</fullName>
    </submittedName>
</protein>
<comment type="similarity">
    <text evidence="1">Belongs to the transferase hexapeptide repeat family.</text>
</comment>
<dbReference type="EMBL" id="FXUO01000006">
    <property type="protein sequence ID" value="SMP94824.1"/>
    <property type="molecule type" value="Genomic_DNA"/>
</dbReference>
<comment type="caution">
    <text evidence="2">The sequence shown here is derived from an EMBL/GenBank/DDBJ whole genome shotgun (WGS) entry which is preliminary data.</text>
</comment>
<dbReference type="CDD" id="cd03349">
    <property type="entry name" value="LbH_XAT"/>
    <property type="match status" value="1"/>
</dbReference>
<dbReference type="PANTHER" id="PTHR43300">
    <property type="entry name" value="ACETYLTRANSFERASE"/>
    <property type="match status" value="1"/>
</dbReference>
<sequence length="212" mass="24495">MIYDIIKSVFKVFYNPVKYEIFKVRWKKANRHNYTYPVKTIFPLNKVSVGNYTYGPLEIYSWNNENEKIEIGSFCSIASDVKFLMGGNHDLYNISTFPFRFYFQNKDEATTKGPIIIEDDVWIGMNSIILSGIRLSQGCVVAAGSVIAKSFPPYSIIGGNPAKILKKRFDDNTIQELLKIDFNKLNKEIITQNVDKIYDPNNFYDVLKQIQK</sequence>
<keyword evidence="3" id="KW-1185">Reference proteome</keyword>
<proteinExistence type="inferred from homology"/>
<evidence type="ECO:0000313" key="2">
    <source>
        <dbReference type="EMBL" id="SMP94824.1"/>
    </source>
</evidence>
<dbReference type="PANTHER" id="PTHR43300:SF11">
    <property type="entry name" value="ACETYLTRANSFERASE RV3034C-RELATED"/>
    <property type="match status" value="1"/>
</dbReference>
<dbReference type="Gene3D" id="2.160.10.10">
    <property type="entry name" value="Hexapeptide repeat proteins"/>
    <property type="match status" value="1"/>
</dbReference>
<reference evidence="2 3" key="1">
    <citation type="submission" date="2017-05" db="EMBL/GenBank/DDBJ databases">
        <authorList>
            <person name="Varghese N."/>
            <person name="Submissions S."/>
        </authorList>
    </citation>
    <scope>NUCLEOTIDE SEQUENCE [LARGE SCALE GENOMIC DNA]</scope>
    <source>
        <strain evidence="2 3">DSM 18015</strain>
    </source>
</reference>
<dbReference type="SUPFAM" id="SSF51161">
    <property type="entry name" value="Trimeric LpxA-like enzymes"/>
    <property type="match status" value="1"/>
</dbReference>
<evidence type="ECO:0000313" key="3">
    <source>
        <dbReference type="Proteomes" id="UP001158050"/>
    </source>
</evidence>
<dbReference type="Proteomes" id="UP001158050">
    <property type="component" value="Unassembled WGS sequence"/>
</dbReference>
<accession>A0ABY1R684</accession>
<evidence type="ECO:0000256" key="1">
    <source>
        <dbReference type="ARBA" id="ARBA00007274"/>
    </source>
</evidence>
<organism evidence="2 3">
    <name type="scientific">Epilithonimonas pallida</name>
    <dbReference type="NCBI Taxonomy" id="373671"/>
    <lineage>
        <taxon>Bacteria</taxon>
        <taxon>Pseudomonadati</taxon>
        <taxon>Bacteroidota</taxon>
        <taxon>Flavobacteriia</taxon>
        <taxon>Flavobacteriales</taxon>
        <taxon>Weeksellaceae</taxon>
        <taxon>Chryseobacterium group</taxon>
        <taxon>Epilithonimonas</taxon>
    </lineage>
</organism>